<name>A0A7T6XJB2_PENDI</name>
<dbReference type="EMBL" id="CP060775">
    <property type="protein sequence ID" value="QQK42218.1"/>
    <property type="molecule type" value="Genomic_DNA"/>
</dbReference>
<organism evidence="1 2">
    <name type="scientific">Penicillium digitatum</name>
    <name type="common">Green mold</name>
    <dbReference type="NCBI Taxonomy" id="36651"/>
    <lineage>
        <taxon>Eukaryota</taxon>
        <taxon>Fungi</taxon>
        <taxon>Dikarya</taxon>
        <taxon>Ascomycota</taxon>
        <taxon>Pezizomycotina</taxon>
        <taxon>Eurotiomycetes</taxon>
        <taxon>Eurotiomycetidae</taxon>
        <taxon>Eurotiales</taxon>
        <taxon>Aspergillaceae</taxon>
        <taxon>Penicillium</taxon>
    </lineage>
</organism>
<evidence type="ECO:0000313" key="2">
    <source>
        <dbReference type="Proteomes" id="UP000595662"/>
    </source>
</evidence>
<reference evidence="1 2" key="1">
    <citation type="submission" date="2020-08" db="EMBL/GenBank/DDBJ databases">
        <title>The completed genome sequence of the pathogenic ascomycete fungus Penicillium digitatum.</title>
        <authorList>
            <person name="Wang M."/>
        </authorList>
    </citation>
    <scope>NUCLEOTIDE SEQUENCE [LARGE SCALE GENOMIC DNA]</scope>
    <source>
        <strain evidence="1 2">PdW03</strain>
    </source>
</reference>
<accession>A0A7T6XJB2</accession>
<dbReference type="RefSeq" id="XP_065956338.1">
    <property type="nucleotide sequence ID" value="XM_066101255.1"/>
</dbReference>
<proteinExistence type="predicted"/>
<evidence type="ECO:0000313" key="1">
    <source>
        <dbReference type="EMBL" id="QQK42218.1"/>
    </source>
</evidence>
<dbReference type="Proteomes" id="UP000595662">
    <property type="component" value="Chromosome 2"/>
</dbReference>
<sequence length="149" mass="16977">MKLIYTCDICGLRQDSCFRINNHGARRLKRRLARFTPNRTSATLLVQGHGREMIARIEKLYSGSKLRRERQLEHRGIKPAIQVYFPGESRVGQPYMAIIPFYIAGNVMLGNCVVQMGWHYHVYGECQLSVQNQSGVSGKLGAWVYMLGS</sequence>
<dbReference type="AlphaFoldDB" id="A0A7T6XJB2"/>
<protein>
    <submittedName>
        <fullName evidence="1">Uncharacterized protein</fullName>
    </submittedName>
</protein>
<gene>
    <name evidence="1" type="ORF">Pdw03_6119</name>
</gene>
<dbReference type="GeneID" id="90952815"/>